<dbReference type="InterPro" id="IPR057455">
    <property type="entry name" value="UBFD1_C"/>
</dbReference>
<feature type="domain" description="Ubiquitin-like" evidence="1">
    <location>
        <begin position="1"/>
        <end position="76"/>
    </location>
</feature>
<evidence type="ECO:0000313" key="3">
    <source>
        <dbReference type="Proteomes" id="UP001470230"/>
    </source>
</evidence>
<dbReference type="PROSITE" id="PS50053">
    <property type="entry name" value="UBIQUITIN_2"/>
    <property type="match status" value="1"/>
</dbReference>
<dbReference type="PANTHER" id="PTHR16470">
    <property type="entry name" value="UBIQUITIN DOMAIN-CONTAINING PROTEIN UBFD1"/>
    <property type="match status" value="1"/>
</dbReference>
<sequence>MKISVHYKSTSHQVELPDDSTVATLMEKIASLIGIPTGNQKLIFKGKNLSDPASLLSAYNITNNSKILLVGSVTAPEPPSNPTPTPIIDFSMRSPRILRDEYLTAPPHSDVIRKGVPENAMDGGNFQMETLPNEPFVIRDNVGDIATLSFRSDDLVINSENNTHRLFYHEILSFGIQAIPGYEQKYIAIGFHIRSKKIWVYFVPKQYRGIIELILQQRRA</sequence>
<dbReference type="Gene3D" id="3.10.20.90">
    <property type="entry name" value="Phosphatidylinositol 3-kinase Catalytic Subunit, Chain A, domain 1"/>
    <property type="match status" value="1"/>
</dbReference>
<comment type="caution">
    <text evidence="2">The sequence shown here is derived from an EMBL/GenBank/DDBJ whole genome shotgun (WGS) entry which is preliminary data.</text>
</comment>
<evidence type="ECO:0000313" key="2">
    <source>
        <dbReference type="EMBL" id="KAK8870274.1"/>
    </source>
</evidence>
<reference evidence="2 3" key="1">
    <citation type="submission" date="2024-04" db="EMBL/GenBank/DDBJ databases">
        <title>Tritrichomonas musculus Genome.</title>
        <authorList>
            <person name="Alves-Ferreira E."/>
            <person name="Grigg M."/>
            <person name="Lorenzi H."/>
            <person name="Galac M."/>
        </authorList>
    </citation>
    <scope>NUCLEOTIDE SEQUENCE [LARGE SCALE GENOMIC DNA]</scope>
    <source>
        <strain evidence="2 3">EAF2021</strain>
    </source>
</reference>
<accession>A0ABR2IXF0</accession>
<dbReference type="CDD" id="cd01812">
    <property type="entry name" value="Ubl_BAG1"/>
    <property type="match status" value="1"/>
</dbReference>
<dbReference type="SUPFAM" id="SSF54236">
    <property type="entry name" value="Ubiquitin-like"/>
    <property type="match status" value="1"/>
</dbReference>
<organism evidence="2 3">
    <name type="scientific">Tritrichomonas musculus</name>
    <dbReference type="NCBI Taxonomy" id="1915356"/>
    <lineage>
        <taxon>Eukaryota</taxon>
        <taxon>Metamonada</taxon>
        <taxon>Parabasalia</taxon>
        <taxon>Tritrichomonadida</taxon>
        <taxon>Tritrichomonadidae</taxon>
        <taxon>Tritrichomonas</taxon>
    </lineage>
</organism>
<proteinExistence type="predicted"/>
<dbReference type="InterPro" id="IPR000626">
    <property type="entry name" value="Ubiquitin-like_dom"/>
</dbReference>
<dbReference type="EMBL" id="JAPFFF010000014">
    <property type="protein sequence ID" value="KAK8870274.1"/>
    <property type="molecule type" value="Genomic_DNA"/>
</dbReference>
<dbReference type="SMART" id="SM00213">
    <property type="entry name" value="UBQ"/>
    <property type="match status" value="1"/>
</dbReference>
<dbReference type="InterPro" id="IPR029071">
    <property type="entry name" value="Ubiquitin-like_domsf"/>
</dbReference>
<protein>
    <submittedName>
        <fullName evidence="2">Ubiquitin domain-containing protein ubfd1</fullName>
    </submittedName>
</protein>
<dbReference type="PANTHER" id="PTHR16470:SF0">
    <property type="entry name" value="UBIQUITIN DOMAIN-CONTAINING PROTEIN UBFD1"/>
    <property type="match status" value="1"/>
</dbReference>
<gene>
    <name evidence="2" type="ORF">M9Y10_008152</name>
</gene>
<dbReference type="InterPro" id="IPR039120">
    <property type="entry name" value="UBFD1"/>
</dbReference>
<dbReference type="Proteomes" id="UP001470230">
    <property type="component" value="Unassembled WGS sequence"/>
</dbReference>
<keyword evidence="3" id="KW-1185">Reference proteome</keyword>
<dbReference type="Pfam" id="PF25343">
    <property type="entry name" value="PH_UBFD1_C"/>
    <property type="match status" value="1"/>
</dbReference>
<name>A0ABR2IXF0_9EUKA</name>
<evidence type="ECO:0000259" key="1">
    <source>
        <dbReference type="PROSITE" id="PS50053"/>
    </source>
</evidence>
<dbReference type="Pfam" id="PF00240">
    <property type="entry name" value="ubiquitin"/>
    <property type="match status" value="1"/>
</dbReference>